<dbReference type="GO" id="GO:0005643">
    <property type="term" value="C:nuclear pore"/>
    <property type="evidence" value="ECO:0007669"/>
    <property type="project" value="InterPro"/>
</dbReference>
<proteinExistence type="predicted"/>
<dbReference type="InterPro" id="IPR021827">
    <property type="entry name" value="Nup186/Nup192/Nup205"/>
</dbReference>
<dbReference type="AlphaFoldDB" id="A0A699ZJ02"/>
<sequence>LSRAKPKLYSQMLCLLHRLASQPASSVPLLEYLAPKNVDLLPQLRTVLAQALPDSSQPLECSAALHQLSWLLRLQALLLLRLEHQPSMQSLLADLLTDGLAAASSSGSSPAPAALLAPLGRCVLLHTLSSIASVTPTEALLGAIPTEQRRLQSDMTAGDVSIEALLAALGVHMSNDTGDVLFNMAALYPLLMQRYEQYVARSGPGSSSDAAVAAVRSALQYVQQYNAHALVSGAQQAAAEAWVQLAEVAFTRCYAQLAPALPDADPLTKLYEVLTYSLQASSQLLATQAAGGQSSSPATSLPPLLVNAARILLSKLQEQAAVSVPLGMAADPLALVRVPTRSLHIAAPPGSTSGSNRIALIARASRVASLRVALARYLRNTVAHLDEATCAEKLADYAPGSAALAQRGLAALPADDSGMEGAGSRLDLGSEADLAFFVTRLQETCLKAEEVVQQAAQLQEQAASVAGAQPERLEGVEVLVRTLKSYCVGSK</sequence>
<reference evidence="1 2" key="1">
    <citation type="submission" date="2020-02" db="EMBL/GenBank/DDBJ databases">
        <title>Draft genome sequence of Haematococcus lacustris strain NIES-144.</title>
        <authorList>
            <person name="Morimoto D."/>
            <person name="Nakagawa S."/>
            <person name="Yoshida T."/>
            <person name="Sawayama S."/>
        </authorList>
    </citation>
    <scope>NUCLEOTIDE SEQUENCE [LARGE SCALE GENOMIC DNA]</scope>
    <source>
        <strain evidence="1 2">NIES-144</strain>
    </source>
</reference>
<comment type="caution">
    <text evidence="1">The sequence shown here is derived from an EMBL/GenBank/DDBJ whole genome shotgun (WGS) entry which is preliminary data.</text>
</comment>
<evidence type="ECO:0000313" key="1">
    <source>
        <dbReference type="EMBL" id="GFH19509.1"/>
    </source>
</evidence>
<dbReference type="Pfam" id="PF11894">
    <property type="entry name" value="Nup192"/>
    <property type="match status" value="1"/>
</dbReference>
<organism evidence="1 2">
    <name type="scientific">Haematococcus lacustris</name>
    <name type="common">Green alga</name>
    <name type="synonym">Haematococcus pluvialis</name>
    <dbReference type="NCBI Taxonomy" id="44745"/>
    <lineage>
        <taxon>Eukaryota</taxon>
        <taxon>Viridiplantae</taxon>
        <taxon>Chlorophyta</taxon>
        <taxon>core chlorophytes</taxon>
        <taxon>Chlorophyceae</taxon>
        <taxon>CS clade</taxon>
        <taxon>Chlamydomonadales</taxon>
        <taxon>Haematococcaceae</taxon>
        <taxon>Haematococcus</taxon>
    </lineage>
</organism>
<dbReference type="EMBL" id="BLLF01001475">
    <property type="protein sequence ID" value="GFH19509.1"/>
    <property type="molecule type" value="Genomic_DNA"/>
</dbReference>
<protein>
    <submittedName>
        <fullName evidence="1">Uncharacterized protein</fullName>
    </submittedName>
</protein>
<keyword evidence="2" id="KW-1185">Reference proteome</keyword>
<gene>
    <name evidence="1" type="ORF">HaLaN_16464</name>
</gene>
<name>A0A699ZJ02_HAELA</name>
<evidence type="ECO:0000313" key="2">
    <source>
        <dbReference type="Proteomes" id="UP000485058"/>
    </source>
</evidence>
<dbReference type="Proteomes" id="UP000485058">
    <property type="component" value="Unassembled WGS sequence"/>
</dbReference>
<accession>A0A699ZJ02</accession>
<feature type="non-terminal residue" evidence="1">
    <location>
        <position position="1"/>
    </location>
</feature>